<dbReference type="PANTHER" id="PTHR23526:SF4">
    <property type="entry name" value="INTEGRAL MEMBRANE TRANSPORT PROTEIN"/>
    <property type="match status" value="1"/>
</dbReference>
<dbReference type="Gene3D" id="1.20.1250.20">
    <property type="entry name" value="MFS general substrate transporter like domains"/>
    <property type="match status" value="1"/>
</dbReference>
<evidence type="ECO:0000313" key="8">
    <source>
        <dbReference type="Proteomes" id="UP000596938"/>
    </source>
</evidence>
<evidence type="ECO:0000256" key="4">
    <source>
        <dbReference type="ARBA" id="ARBA00023136"/>
    </source>
</evidence>
<feature type="transmembrane region" description="Helical" evidence="5">
    <location>
        <begin position="352"/>
        <end position="385"/>
    </location>
</feature>
<sequence length="392" mass="39376">MIGELGRRSTAALLVHSTLIQALTFLLRPAATYRALELDVPGFALGLLAASYAVFPLLLAVPTGALVDRLGERRLMAAGAAVVLASALFLLLWGSSIAALIIGTALLGVGQLTCVVGQQAVVANNAAASRMDSAFGYLTFAASLGQAVGPLAISLVGGAAVRPDTQAIFLLSACMGLVLLVTTFGISATVSARKGTAAPANSGKGNVAALLKTPGVARALATSATVLAVVDLTMVYLPVLGSERGLSAATVGALLAVRAVFSMVSRILLGHVSRKLGRKRLLVASLVLSTIALAAMAVPMPVLLLFVVMAVLGLGLGIGQPLTMSWLSAQAPAGQRGRALALRLAGNRVGQVVLPSVIGVAAAGVGAMGVFLASAAAVGGTLLLLRGVRLDD</sequence>
<feature type="transmembrane region" description="Helical" evidence="5">
    <location>
        <begin position="134"/>
        <end position="161"/>
    </location>
</feature>
<dbReference type="InterPro" id="IPR011701">
    <property type="entry name" value="MFS"/>
</dbReference>
<proteinExistence type="predicted"/>
<dbReference type="SUPFAM" id="SSF103473">
    <property type="entry name" value="MFS general substrate transporter"/>
    <property type="match status" value="1"/>
</dbReference>
<evidence type="ECO:0000259" key="6">
    <source>
        <dbReference type="PROSITE" id="PS50850"/>
    </source>
</evidence>
<accession>A0ABQ1XKP4</accession>
<feature type="transmembrane region" description="Helical" evidence="5">
    <location>
        <begin position="12"/>
        <end position="31"/>
    </location>
</feature>
<dbReference type="PROSITE" id="PS50850">
    <property type="entry name" value="MFS"/>
    <property type="match status" value="1"/>
</dbReference>
<keyword evidence="2 5" id="KW-0812">Transmembrane</keyword>
<dbReference type="EMBL" id="BMKU01000005">
    <property type="protein sequence ID" value="GGG96288.1"/>
    <property type="molecule type" value="Genomic_DNA"/>
</dbReference>
<feature type="transmembrane region" description="Helical" evidence="5">
    <location>
        <begin position="43"/>
        <end position="63"/>
    </location>
</feature>
<dbReference type="PANTHER" id="PTHR23526">
    <property type="entry name" value="INTEGRAL MEMBRANE TRANSPORT PROTEIN-RELATED"/>
    <property type="match status" value="1"/>
</dbReference>
<feature type="transmembrane region" description="Helical" evidence="5">
    <location>
        <begin position="245"/>
        <end position="269"/>
    </location>
</feature>
<feature type="domain" description="Major facilitator superfamily (MFS) profile" evidence="6">
    <location>
        <begin position="1"/>
        <end position="391"/>
    </location>
</feature>
<feature type="transmembrane region" description="Helical" evidence="5">
    <location>
        <begin position="75"/>
        <end position="93"/>
    </location>
</feature>
<dbReference type="Pfam" id="PF07690">
    <property type="entry name" value="MFS_1"/>
    <property type="match status" value="1"/>
</dbReference>
<reference evidence="8" key="1">
    <citation type="journal article" date="2019" name="Int. J. Syst. Evol. Microbiol.">
        <title>The Global Catalogue of Microorganisms (GCM) 10K type strain sequencing project: providing services to taxonomists for standard genome sequencing and annotation.</title>
        <authorList>
            <consortium name="The Broad Institute Genomics Platform"/>
            <consortium name="The Broad Institute Genome Sequencing Center for Infectious Disease"/>
            <person name="Wu L."/>
            <person name="Ma J."/>
        </authorList>
    </citation>
    <scope>NUCLEOTIDE SEQUENCE [LARGE SCALE GENOMIC DNA]</scope>
    <source>
        <strain evidence="8">CGMCC 1.1927</strain>
    </source>
</reference>
<evidence type="ECO:0000256" key="1">
    <source>
        <dbReference type="ARBA" id="ARBA00004651"/>
    </source>
</evidence>
<evidence type="ECO:0000256" key="3">
    <source>
        <dbReference type="ARBA" id="ARBA00022989"/>
    </source>
</evidence>
<keyword evidence="4 5" id="KW-0472">Membrane</keyword>
<name>A0ABQ1XKP4_9MICC</name>
<feature type="transmembrane region" description="Helical" evidence="5">
    <location>
        <begin position="281"/>
        <end position="314"/>
    </location>
</feature>
<feature type="transmembrane region" description="Helical" evidence="5">
    <location>
        <begin position="167"/>
        <end position="186"/>
    </location>
</feature>
<evidence type="ECO:0000256" key="5">
    <source>
        <dbReference type="SAM" id="Phobius"/>
    </source>
</evidence>
<dbReference type="RefSeq" id="WP_188810547.1">
    <property type="nucleotide sequence ID" value="NZ_BAAAWV010000001.1"/>
</dbReference>
<dbReference type="InterPro" id="IPR052528">
    <property type="entry name" value="Sugar_transport-like"/>
</dbReference>
<evidence type="ECO:0000313" key="7">
    <source>
        <dbReference type="EMBL" id="GGG96288.1"/>
    </source>
</evidence>
<dbReference type="Proteomes" id="UP000596938">
    <property type="component" value="Unassembled WGS sequence"/>
</dbReference>
<comment type="subcellular location">
    <subcellularLocation>
        <location evidence="1">Cell membrane</location>
        <topology evidence="1">Multi-pass membrane protein</topology>
    </subcellularLocation>
</comment>
<organism evidence="7 8">
    <name type="scientific">Pseudarthrobacter polychromogenes</name>
    <dbReference type="NCBI Taxonomy" id="1676"/>
    <lineage>
        <taxon>Bacteria</taxon>
        <taxon>Bacillati</taxon>
        <taxon>Actinomycetota</taxon>
        <taxon>Actinomycetes</taxon>
        <taxon>Micrococcales</taxon>
        <taxon>Micrococcaceae</taxon>
        <taxon>Pseudarthrobacter</taxon>
    </lineage>
</organism>
<keyword evidence="8" id="KW-1185">Reference proteome</keyword>
<gene>
    <name evidence="7" type="ORF">GCM10011577_19290</name>
</gene>
<evidence type="ECO:0000256" key="2">
    <source>
        <dbReference type="ARBA" id="ARBA00022692"/>
    </source>
</evidence>
<dbReference type="InterPro" id="IPR036259">
    <property type="entry name" value="MFS_trans_sf"/>
</dbReference>
<keyword evidence="3 5" id="KW-1133">Transmembrane helix</keyword>
<dbReference type="InterPro" id="IPR020846">
    <property type="entry name" value="MFS_dom"/>
</dbReference>
<protein>
    <submittedName>
        <fullName evidence="7">MFS transporter</fullName>
    </submittedName>
</protein>
<comment type="caution">
    <text evidence="7">The sequence shown here is derived from an EMBL/GenBank/DDBJ whole genome shotgun (WGS) entry which is preliminary data.</text>
</comment>